<comment type="caution">
    <text evidence="2">The sequence shown here is derived from an EMBL/GenBank/DDBJ whole genome shotgun (WGS) entry which is preliminary data.</text>
</comment>
<feature type="compositionally biased region" description="Basic and acidic residues" evidence="1">
    <location>
        <begin position="680"/>
        <end position="703"/>
    </location>
</feature>
<feature type="compositionally biased region" description="Low complexity" evidence="1">
    <location>
        <begin position="164"/>
        <end position="198"/>
    </location>
</feature>
<gene>
    <name evidence="2" type="ORF">N0V87_002708</name>
</gene>
<feature type="compositionally biased region" description="Polar residues" evidence="1">
    <location>
        <begin position="553"/>
        <end position="591"/>
    </location>
</feature>
<reference evidence="2" key="1">
    <citation type="submission" date="2022-10" db="EMBL/GenBank/DDBJ databases">
        <title>Tapping the CABI collections for fungal endophytes: first genome assemblies for Collariella, Neodidymelliopsis, Ascochyta clinopodiicola, Didymella pomorum, Didymosphaeria variabile, Neocosmospora piperis and Neocucurbitaria cava.</title>
        <authorList>
            <person name="Hill R."/>
        </authorList>
    </citation>
    <scope>NUCLEOTIDE SEQUENCE</scope>
    <source>
        <strain evidence="2">IMI 360193</strain>
    </source>
</reference>
<feature type="compositionally biased region" description="Basic and acidic residues" evidence="1">
    <location>
        <begin position="634"/>
        <end position="646"/>
    </location>
</feature>
<sequence length="778" mass="83763">MAPPTKGSASSDAPPQDDPAGIGAVAVRSDYWKAMIDFLSVQSSVLNAAVPRHLYGLQAKAHRKYKALEPILNKYKFSDDTVEVTVTLENGQQQKIRVSQEALTAGVNLAEGPNNNGTVKDMKATESGNDVIGGNTAQQPKTTTQQGSMPIQTSKASSTKETESGTAGSSGTRSSRQSSASKSATNKRAASASQATAKSSEEASRRAASKPKQKMACVSSSDKPHLVGTTPVTKSDMRKTLEKPTRVRVVPPKKTNPFKITQAQELKSATRKTPKGSITPESRNIVESESQTLTFVNIGGREQKRLVRPDTPSKTKELATTGNTYSEAASSVGRKSADAGTKVDVGPCAVLKDKTNRGKISPISEPRSATNTSTHSQPNKPVIKRKLQTPDGEVIATDSKPVTAKRPCPSEEAHADDRPTKKLATKQIPMLHIEFGHQPEANTDEDTFPGTLPSPTEAEKTPAQSYTPGVDTKLDPARIEEASTIPVATIDSRDLEQTKAAPKSDPSNPNVEDESKSTTSTKPDEAAIVDSKSRPNVDADADDGKASIASIVSEPTSAHAKNSSAKQDSKTSNASRRTRVSTPNPSETPQQGRGVAKVVKKAPKRARDRADDIINDFSDEEDVMLKRKAKKAKCSPDEDSSQRESVDGFEENDEDSTYAPREPRTAKKSRTISSSPVKSTESRGSKEDCKKYNYDKSPAKENKQNAPAKRKQNGSSAVSQPSKKQKLTRKVQVVAATTPRPLPEEGQSAEAKMKRLIEQRTGQPSIDYSTMKWRPKED</sequence>
<accession>A0A9W8X3G3</accession>
<feature type="compositionally biased region" description="Polar residues" evidence="1">
    <location>
        <begin position="135"/>
        <end position="151"/>
    </location>
</feature>
<organism evidence="2 3">
    <name type="scientific">Didymella glomerata</name>
    <dbReference type="NCBI Taxonomy" id="749621"/>
    <lineage>
        <taxon>Eukaryota</taxon>
        <taxon>Fungi</taxon>
        <taxon>Dikarya</taxon>
        <taxon>Ascomycota</taxon>
        <taxon>Pezizomycotina</taxon>
        <taxon>Dothideomycetes</taxon>
        <taxon>Pleosporomycetidae</taxon>
        <taxon>Pleosporales</taxon>
        <taxon>Pleosporineae</taxon>
        <taxon>Didymellaceae</taxon>
        <taxon>Didymella</taxon>
    </lineage>
</organism>
<feature type="compositionally biased region" description="Polar residues" evidence="1">
    <location>
        <begin position="713"/>
        <end position="722"/>
    </location>
</feature>
<evidence type="ECO:0000313" key="2">
    <source>
        <dbReference type="EMBL" id="KAJ4340088.1"/>
    </source>
</evidence>
<protein>
    <submittedName>
        <fullName evidence="2">Uncharacterized protein</fullName>
    </submittedName>
</protein>
<feature type="compositionally biased region" description="Basic and acidic residues" evidence="1">
    <location>
        <begin position="531"/>
        <end position="545"/>
    </location>
</feature>
<feature type="compositionally biased region" description="Basic and acidic residues" evidence="1">
    <location>
        <begin position="472"/>
        <end position="481"/>
    </location>
</feature>
<feature type="region of interest" description="Disordered" evidence="1">
    <location>
        <begin position="353"/>
        <end position="778"/>
    </location>
</feature>
<dbReference type="Proteomes" id="UP001140562">
    <property type="component" value="Unassembled WGS sequence"/>
</dbReference>
<evidence type="ECO:0000256" key="1">
    <source>
        <dbReference type="SAM" id="MobiDB-lite"/>
    </source>
</evidence>
<feature type="compositionally biased region" description="Basic and acidic residues" evidence="1">
    <location>
        <begin position="408"/>
        <end position="420"/>
    </location>
</feature>
<dbReference type="OrthoDB" id="3946679at2759"/>
<feature type="compositionally biased region" description="Acidic residues" evidence="1">
    <location>
        <begin position="647"/>
        <end position="656"/>
    </location>
</feature>
<name>A0A9W8X3G3_9PLEO</name>
<feature type="compositionally biased region" description="Polar residues" evidence="1">
    <location>
        <begin position="318"/>
        <end position="329"/>
    </location>
</feature>
<feature type="compositionally biased region" description="Polar residues" evidence="1">
    <location>
        <begin position="367"/>
        <end position="379"/>
    </location>
</feature>
<feature type="compositionally biased region" description="Acidic residues" evidence="1">
    <location>
        <begin position="613"/>
        <end position="622"/>
    </location>
</feature>
<dbReference type="EMBL" id="JAPEUV010000018">
    <property type="protein sequence ID" value="KAJ4340088.1"/>
    <property type="molecule type" value="Genomic_DNA"/>
</dbReference>
<feature type="compositionally biased region" description="Basic residues" evidence="1">
    <location>
        <begin position="598"/>
        <end position="607"/>
    </location>
</feature>
<feature type="region of interest" description="Disordered" evidence="1">
    <location>
        <begin position="306"/>
        <end position="333"/>
    </location>
</feature>
<feature type="region of interest" description="Disordered" evidence="1">
    <location>
        <begin position="108"/>
        <end position="239"/>
    </location>
</feature>
<feature type="compositionally biased region" description="Basic and acidic residues" evidence="1">
    <location>
        <begin position="306"/>
        <end position="317"/>
    </location>
</feature>
<feature type="region of interest" description="Disordered" evidence="1">
    <location>
        <begin position="1"/>
        <end position="22"/>
    </location>
</feature>
<keyword evidence="3" id="KW-1185">Reference proteome</keyword>
<dbReference type="AlphaFoldDB" id="A0A9W8X3G3"/>
<proteinExistence type="predicted"/>
<evidence type="ECO:0000313" key="3">
    <source>
        <dbReference type="Proteomes" id="UP001140562"/>
    </source>
</evidence>